<accession>A0A814P1L4</accession>
<proteinExistence type="inferred from homology"/>
<evidence type="ECO:0000256" key="1">
    <source>
        <dbReference type="ARBA" id="ARBA00005298"/>
    </source>
</evidence>
<dbReference type="InterPro" id="IPR050357">
    <property type="entry name" value="Arrestin_domain-protein"/>
</dbReference>
<comment type="caution">
    <text evidence="3">The sequence shown here is derived from an EMBL/GenBank/DDBJ whole genome shotgun (WGS) entry which is preliminary data.</text>
</comment>
<dbReference type="InterPro" id="IPR011021">
    <property type="entry name" value="Arrestin-like_N"/>
</dbReference>
<comment type="similarity">
    <text evidence="1">Belongs to the arrestin family.</text>
</comment>
<dbReference type="Pfam" id="PF00339">
    <property type="entry name" value="Arrestin_N"/>
    <property type="match status" value="1"/>
</dbReference>
<sequence length="344" mass="40410">MGAGKSVDLQVSFNRSNRFYFTGEQVSGNISINNTYEKLKCNEIFIELIGELGYTEHETRTNKDSNTDYHESCCYIPFLTKCLPLTQSNHEQSQMILSRGEYTWPFEFSLPETLPPSTRPNLASYPNIRYFIRIVLNTPWYKQNQTDVYYFTVCPQINLYHINNAQKTIYFNKQNRKQLQFEGYLLRNGIIPGQSFSIQIKLQNPERTKIKRIQAELIQHRQTAVDRHQEIVLSTNLPGFYEFDGASLQQNFELPLPKDYIAPTYLFETTWHNHTYHLTIEYELILTIKPHGLFTKLEVNLPVIVGTQLNYKNQIQERNDDKNIYHIVDEMEPPPSYESIIINK</sequence>
<gene>
    <name evidence="3" type="ORF">JYZ213_LOCUS21410</name>
</gene>
<dbReference type="Proteomes" id="UP000663845">
    <property type="component" value="Unassembled WGS sequence"/>
</dbReference>
<protein>
    <recommendedName>
        <fullName evidence="2">Arrestin C-terminal-like domain-containing protein</fullName>
    </recommendedName>
</protein>
<dbReference type="AlphaFoldDB" id="A0A814P1L4"/>
<dbReference type="SUPFAM" id="SSF81296">
    <property type="entry name" value="E set domains"/>
    <property type="match status" value="2"/>
</dbReference>
<dbReference type="SMART" id="SM01017">
    <property type="entry name" value="Arrestin_C"/>
    <property type="match status" value="1"/>
</dbReference>
<dbReference type="InterPro" id="IPR014756">
    <property type="entry name" value="Ig_E-set"/>
</dbReference>
<evidence type="ECO:0000313" key="4">
    <source>
        <dbReference type="Proteomes" id="UP000663845"/>
    </source>
</evidence>
<dbReference type="Pfam" id="PF02752">
    <property type="entry name" value="Arrestin_C"/>
    <property type="match status" value="1"/>
</dbReference>
<dbReference type="PANTHER" id="PTHR11188:SF176">
    <property type="entry name" value="ARRESTIN DOMAIN-CONTAINING PROTEIN 1"/>
    <property type="match status" value="1"/>
</dbReference>
<dbReference type="InterPro" id="IPR011022">
    <property type="entry name" value="Arrestin_C-like"/>
</dbReference>
<feature type="domain" description="Arrestin C-terminal-like" evidence="2">
    <location>
        <begin position="175"/>
        <end position="310"/>
    </location>
</feature>
<organism evidence="3 4">
    <name type="scientific">Adineta steineri</name>
    <dbReference type="NCBI Taxonomy" id="433720"/>
    <lineage>
        <taxon>Eukaryota</taxon>
        <taxon>Metazoa</taxon>
        <taxon>Spiralia</taxon>
        <taxon>Gnathifera</taxon>
        <taxon>Rotifera</taxon>
        <taxon>Eurotatoria</taxon>
        <taxon>Bdelloidea</taxon>
        <taxon>Adinetida</taxon>
        <taxon>Adinetidae</taxon>
        <taxon>Adineta</taxon>
    </lineage>
</organism>
<name>A0A814P1L4_9BILA</name>
<dbReference type="EMBL" id="CAJNOG010000233">
    <property type="protein sequence ID" value="CAF1101504.1"/>
    <property type="molecule type" value="Genomic_DNA"/>
</dbReference>
<evidence type="ECO:0000313" key="3">
    <source>
        <dbReference type="EMBL" id="CAF1101504.1"/>
    </source>
</evidence>
<dbReference type="GO" id="GO:0015031">
    <property type="term" value="P:protein transport"/>
    <property type="evidence" value="ECO:0007669"/>
    <property type="project" value="TreeGrafter"/>
</dbReference>
<dbReference type="Gene3D" id="2.60.40.640">
    <property type="match status" value="2"/>
</dbReference>
<dbReference type="GO" id="GO:0005737">
    <property type="term" value="C:cytoplasm"/>
    <property type="evidence" value="ECO:0007669"/>
    <property type="project" value="TreeGrafter"/>
</dbReference>
<dbReference type="PANTHER" id="PTHR11188">
    <property type="entry name" value="ARRESTIN DOMAIN CONTAINING PROTEIN"/>
    <property type="match status" value="1"/>
</dbReference>
<reference evidence="3" key="1">
    <citation type="submission" date="2021-02" db="EMBL/GenBank/DDBJ databases">
        <authorList>
            <person name="Nowell W R."/>
        </authorList>
    </citation>
    <scope>NUCLEOTIDE SEQUENCE</scope>
</reference>
<evidence type="ECO:0000259" key="2">
    <source>
        <dbReference type="SMART" id="SM01017"/>
    </source>
</evidence>
<dbReference type="InterPro" id="IPR014752">
    <property type="entry name" value="Arrestin-like_C"/>
</dbReference>